<name>A0ABW6GY52_9ACTN</name>
<gene>
    <name evidence="1" type="ORF">ACFW88_01355</name>
</gene>
<protein>
    <submittedName>
        <fullName evidence="1">Uncharacterized protein</fullName>
    </submittedName>
</protein>
<evidence type="ECO:0000313" key="1">
    <source>
        <dbReference type="EMBL" id="MFE1749198.1"/>
    </source>
</evidence>
<accession>A0ABW6GY52</accession>
<dbReference type="RefSeq" id="WP_381839336.1">
    <property type="nucleotide sequence ID" value="NZ_JBHYTS010000001.1"/>
</dbReference>
<reference evidence="1 2" key="1">
    <citation type="submission" date="2024-09" db="EMBL/GenBank/DDBJ databases">
        <title>The Natural Products Discovery Center: Release of the First 8490 Sequenced Strains for Exploring Actinobacteria Biosynthetic Diversity.</title>
        <authorList>
            <person name="Kalkreuter E."/>
            <person name="Kautsar S.A."/>
            <person name="Yang D."/>
            <person name="Bader C.D."/>
            <person name="Teijaro C.N."/>
            <person name="Fluegel L."/>
            <person name="Davis C.M."/>
            <person name="Simpson J.R."/>
            <person name="Lauterbach L."/>
            <person name="Steele A.D."/>
            <person name="Gui C."/>
            <person name="Meng S."/>
            <person name="Li G."/>
            <person name="Viehrig K."/>
            <person name="Ye F."/>
            <person name="Su P."/>
            <person name="Kiefer A.F."/>
            <person name="Nichols A."/>
            <person name="Cepeda A.J."/>
            <person name="Yan W."/>
            <person name="Fan B."/>
            <person name="Jiang Y."/>
            <person name="Adhikari A."/>
            <person name="Zheng C.-J."/>
            <person name="Schuster L."/>
            <person name="Cowan T.M."/>
            <person name="Smanski M.J."/>
            <person name="Chevrette M.G."/>
            <person name="De Carvalho L.P.S."/>
            <person name="Shen B."/>
        </authorList>
    </citation>
    <scope>NUCLEOTIDE SEQUENCE [LARGE SCALE GENOMIC DNA]</scope>
    <source>
        <strain evidence="1 2">NPDC059500</strain>
    </source>
</reference>
<organism evidence="1 2">
    <name type="scientific">Streptomyces anandii</name>
    <dbReference type="NCBI Taxonomy" id="285454"/>
    <lineage>
        <taxon>Bacteria</taxon>
        <taxon>Bacillati</taxon>
        <taxon>Actinomycetota</taxon>
        <taxon>Actinomycetes</taxon>
        <taxon>Kitasatosporales</taxon>
        <taxon>Streptomycetaceae</taxon>
        <taxon>Streptomyces</taxon>
    </lineage>
</organism>
<dbReference type="Proteomes" id="UP001599756">
    <property type="component" value="Unassembled WGS sequence"/>
</dbReference>
<evidence type="ECO:0000313" key="2">
    <source>
        <dbReference type="Proteomes" id="UP001599756"/>
    </source>
</evidence>
<proteinExistence type="predicted"/>
<comment type="caution">
    <text evidence="1">The sequence shown here is derived from an EMBL/GenBank/DDBJ whole genome shotgun (WGS) entry which is preliminary data.</text>
</comment>
<sequence>MPLFNLNTAADYRDAARQMALTGRTALARLLAEEAADRTPNPAEAARILNDFPALEPLQED</sequence>
<dbReference type="EMBL" id="JBHYTS010000001">
    <property type="protein sequence ID" value="MFE1749198.1"/>
    <property type="molecule type" value="Genomic_DNA"/>
</dbReference>
<keyword evidence="2" id="KW-1185">Reference proteome</keyword>